<dbReference type="EMBL" id="LAZR01041831">
    <property type="protein sequence ID" value="KKL11004.1"/>
    <property type="molecule type" value="Genomic_DNA"/>
</dbReference>
<gene>
    <name evidence="1" type="ORF">LCGC14_2550180</name>
</gene>
<feature type="non-terminal residue" evidence="1">
    <location>
        <position position="1"/>
    </location>
</feature>
<reference evidence="1" key="1">
    <citation type="journal article" date="2015" name="Nature">
        <title>Complex archaea that bridge the gap between prokaryotes and eukaryotes.</title>
        <authorList>
            <person name="Spang A."/>
            <person name="Saw J.H."/>
            <person name="Jorgensen S.L."/>
            <person name="Zaremba-Niedzwiedzka K."/>
            <person name="Martijn J."/>
            <person name="Lind A.E."/>
            <person name="van Eijk R."/>
            <person name="Schleper C."/>
            <person name="Guy L."/>
            <person name="Ettema T.J."/>
        </authorList>
    </citation>
    <scope>NUCLEOTIDE SEQUENCE</scope>
</reference>
<name>A0A0F9AMZ9_9ZZZZ</name>
<proteinExistence type="predicted"/>
<organism evidence="1">
    <name type="scientific">marine sediment metagenome</name>
    <dbReference type="NCBI Taxonomy" id="412755"/>
    <lineage>
        <taxon>unclassified sequences</taxon>
        <taxon>metagenomes</taxon>
        <taxon>ecological metagenomes</taxon>
    </lineage>
</organism>
<dbReference type="AlphaFoldDB" id="A0A0F9AMZ9"/>
<evidence type="ECO:0000313" key="1">
    <source>
        <dbReference type="EMBL" id="KKL11004.1"/>
    </source>
</evidence>
<comment type="caution">
    <text evidence="1">The sequence shown here is derived from an EMBL/GenBank/DDBJ whole genome shotgun (WGS) entry which is preliminary data.</text>
</comment>
<sequence length="92" mass="10118">VDFVRSTVVPTGKFGDIYGAPFFITNNLTVNSTGNDGVYMHKEALAIIAQETMRADFVPQPLKHQITINTTALWGVLEMRNTFGVGLSTRKS</sequence>
<accession>A0A0F9AMZ9</accession>
<protein>
    <submittedName>
        <fullName evidence="1">Uncharacterized protein</fullName>
    </submittedName>
</protein>